<dbReference type="AlphaFoldDB" id="A0A858PX92"/>
<keyword evidence="2" id="KW-1185">Reference proteome</keyword>
<proteinExistence type="predicted"/>
<name>A0A858PX92_9RICK</name>
<protein>
    <submittedName>
        <fullName evidence="1">Uncharacterized protein</fullName>
    </submittedName>
</protein>
<evidence type="ECO:0000313" key="2">
    <source>
        <dbReference type="Proteomes" id="UP000500930"/>
    </source>
</evidence>
<sequence length="66" mass="7448">MSNGKTRSQMQKYLRSSRTWKNASLPGNKISYLFHRFVAISSVTVPAAPSQKLPHGAKKRKYLNPS</sequence>
<dbReference type="KEGG" id="aplt:ANPL_00385"/>
<gene>
    <name evidence="1" type="ORF">ANPL_00385</name>
</gene>
<evidence type="ECO:0000313" key="1">
    <source>
        <dbReference type="EMBL" id="QJC27199.1"/>
    </source>
</evidence>
<dbReference type="EMBL" id="CP046391">
    <property type="protein sequence ID" value="QJC27199.1"/>
    <property type="molecule type" value="Genomic_DNA"/>
</dbReference>
<accession>A0A858PX92</accession>
<dbReference type="Proteomes" id="UP000500930">
    <property type="component" value="Chromosome"/>
</dbReference>
<reference evidence="1 2" key="1">
    <citation type="journal article" date="2020" name="Pathogens">
        <title>First Whole Genome Sequence of Anaplasma platys, an Obligate Intracellular Rickettsial Pathogen of Dogs.</title>
        <authorList>
            <person name="Llanes A."/>
            <person name="Rajeev S."/>
        </authorList>
    </citation>
    <scope>NUCLEOTIDE SEQUENCE [LARGE SCALE GENOMIC DNA]</scope>
    <source>
        <strain evidence="1 2">S3</strain>
    </source>
</reference>
<organism evidence="1 2">
    <name type="scientific">Anaplasma platys</name>
    <dbReference type="NCBI Taxonomy" id="949"/>
    <lineage>
        <taxon>Bacteria</taxon>
        <taxon>Pseudomonadati</taxon>
        <taxon>Pseudomonadota</taxon>
        <taxon>Alphaproteobacteria</taxon>
        <taxon>Rickettsiales</taxon>
        <taxon>Anaplasmataceae</taxon>
        <taxon>Anaplasma</taxon>
    </lineage>
</organism>